<gene>
    <name evidence="2" type="ORF">EJB06_08795</name>
</gene>
<keyword evidence="1" id="KW-0472">Membrane</keyword>
<protein>
    <submittedName>
        <fullName evidence="2">Uncharacterized protein</fullName>
    </submittedName>
</protein>
<reference evidence="2 3" key="1">
    <citation type="submission" date="2018-12" db="EMBL/GenBank/DDBJ databases">
        <authorList>
            <person name="Yang E."/>
        </authorList>
    </citation>
    <scope>NUCLEOTIDE SEQUENCE [LARGE SCALE GENOMIC DNA]</scope>
    <source>
        <strain evidence="2 3">SOD</strain>
    </source>
</reference>
<feature type="transmembrane region" description="Helical" evidence="1">
    <location>
        <begin position="34"/>
        <end position="58"/>
    </location>
</feature>
<dbReference type="RefSeq" id="WP_126073642.1">
    <property type="nucleotide sequence ID" value="NZ_CP051166.1"/>
</dbReference>
<name>A0A430HP43_9BURK</name>
<keyword evidence="1" id="KW-1133">Transmembrane helix</keyword>
<feature type="transmembrane region" description="Helical" evidence="1">
    <location>
        <begin position="190"/>
        <end position="212"/>
    </location>
</feature>
<feature type="transmembrane region" description="Helical" evidence="1">
    <location>
        <begin position="149"/>
        <end position="170"/>
    </location>
</feature>
<organism evidence="2 3">
    <name type="scientific">Massilia atriviolacea</name>
    <dbReference type="NCBI Taxonomy" id="2495579"/>
    <lineage>
        <taxon>Bacteria</taxon>
        <taxon>Pseudomonadati</taxon>
        <taxon>Pseudomonadota</taxon>
        <taxon>Betaproteobacteria</taxon>
        <taxon>Burkholderiales</taxon>
        <taxon>Oxalobacteraceae</taxon>
        <taxon>Telluria group</taxon>
        <taxon>Massilia</taxon>
    </lineage>
</organism>
<accession>A0A430HP43</accession>
<dbReference type="EMBL" id="RXLQ01000004">
    <property type="protein sequence ID" value="RSZ59271.1"/>
    <property type="molecule type" value="Genomic_DNA"/>
</dbReference>
<feature type="transmembrane region" description="Helical" evidence="1">
    <location>
        <begin position="70"/>
        <end position="97"/>
    </location>
</feature>
<sequence>MSSAAFEILEIVDTFKPVRRKNHRTRLELLAHRVFRYGLLFALGLSAIASLFLAWHQFRSPLTPMGMDTILGLMVGTLFMAFAALGALIVEVVCWGITLKQSLWRSFVSELKWDLGQARRLDRFDKKDLQRAHEFVELRANRARERIKLFVGGTDKLALVVLLAGGWAVFREVPWRASFFLANWADPAHFPSAVLFLLFLFAMSTIAGAFILNFQVQRYVYQLEVLKLQLSTRN</sequence>
<comment type="caution">
    <text evidence="2">The sequence shown here is derived from an EMBL/GenBank/DDBJ whole genome shotgun (WGS) entry which is preliminary data.</text>
</comment>
<evidence type="ECO:0000313" key="2">
    <source>
        <dbReference type="EMBL" id="RSZ59271.1"/>
    </source>
</evidence>
<keyword evidence="1" id="KW-0812">Transmembrane</keyword>
<proteinExistence type="predicted"/>
<keyword evidence="3" id="KW-1185">Reference proteome</keyword>
<evidence type="ECO:0000256" key="1">
    <source>
        <dbReference type="SAM" id="Phobius"/>
    </source>
</evidence>
<dbReference type="AlphaFoldDB" id="A0A430HP43"/>
<dbReference type="Proteomes" id="UP000278085">
    <property type="component" value="Unassembled WGS sequence"/>
</dbReference>
<evidence type="ECO:0000313" key="3">
    <source>
        <dbReference type="Proteomes" id="UP000278085"/>
    </source>
</evidence>